<evidence type="ECO:0000313" key="3">
    <source>
        <dbReference type="Proteomes" id="UP001151760"/>
    </source>
</evidence>
<keyword evidence="1" id="KW-0175">Coiled coil</keyword>
<comment type="caution">
    <text evidence="2">The sequence shown here is derived from an EMBL/GenBank/DDBJ whole genome shotgun (WGS) entry which is preliminary data.</text>
</comment>
<sequence length="129" mass="15146">MLMIEMEKISNDSKDIQATMLQRIKILENNFKIVEAQSINLELKMQHQKQTNSFDVSWKSKMAELNGENVSLNLQIESLGLERENIKLEYQKLFNSIKMTRVQHQQEINKLIENVNENTYAYGDVRAKN</sequence>
<evidence type="ECO:0000256" key="1">
    <source>
        <dbReference type="SAM" id="Coils"/>
    </source>
</evidence>
<gene>
    <name evidence="2" type="ORF">Tco_0842170</name>
</gene>
<proteinExistence type="predicted"/>
<name>A0ABQ5B1T9_9ASTR</name>
<protein>
    <submittedName>
        <fullName evidence="2">Uncharacterized protein</fullName>
    </submittedName>
</protein>
<dbReference type="Proteomes" id="UP001151760">
    <property type="component" value="Unassembled WGS sequence"/>
</dbReference>
<accession>A0ABQ5B1T9</accession>
<dbReference type="EMBL" id="BQNB010012773">
    <property type="protein sequence ID" value="GJT07708.1"/>
    <property type="molecule type" value="Genomic_DNA"/>
</dbReference>
<organism evidence="2 3">
    <name type="scientific">Tanacetum coccineum</name>
    <dbReference type="NCBI Taxonomy" id="301880"/>
    <lineage>
        <taxon>Eukaryota</taxon>
        <taxon>Viridiplantae</taxon>
        <taxon>Streptophyta</taxon>
        <taxon>Embryophyta</taxon>
        <taxon>Tracheophyta</taxon>
        <taxon>Spermatophyta</taxon>
        <taxon>Magnoliopsida</taxon>
        <taxon>eudicotyledons</taxon>
        <taxon>Gunneridae</taxon>
        <taxon>Pentapetalae</taxon>
        <taxon>asterids</taxon>
        <taxon>campanulids</taxon>
        <taxon>Asterales</taxon>
        <taxon>Asteraceae</taxon>
        <taxon>Asteroideae</taxon>
        <taxon>Anthemideae</taxon>
        <taxon>Anthemidinae</taxon>
        <taxon>Tanacetum</taxon>
    </lineage>
</organism>
<evidence type="ECO:0000313" key="2">
    <source>
        <dbReference type="EMBL" id="GJT07708.1"/>
    </source>
</evidence>
<keyword evidence="3" id="KW-1185">Reference proteome</keyword>
<reference evidence="2" key="2">
    <citation type="submission" date="2022-01" db="EMBL/GenBank/DDBJ databases">
        <authorList>
            <person name="Yamashiro T."/>
            <person name="Shiraishi A."/>
            <person name="Satake H."/>
            <person name="Nakayama K."/>
        </authorList>
    </citation>
    <scope>NUCLEOTIDE SEQUENCE</scope>
</reference>
<reference evidence="2" key="1">
    <citation type="journal article" date="2022" name="Int. J. Mol. Sci.">
        <title>Draft Genome of Tanacetum Coccineum: Genomic Comparison of Closely Related Tanacetum-Family Plants.</title>
        <authorList>
            <person name="Yamashiro T."/>
            <person name="Shiraishi A."/>
            <person name="Nakayama K."/>
            <person name="Satake H."/>
        </authorList>
    </citation>
    <scope>NUCLEOTIDE SEQUENCE</scope>
</reference>
<feature type="coiled-coil region" evidence="1">
    <location>
        <begin position="24"/>
        <end position="82"/>
    </location>
</feature>